<reference evidence="2 3" key="1">
    <citation type="journal article" date="2021" name="Commun. Biol.">
        <title>The genome of Shorea leprosula (Dipterocarpaceae) highlights the ecological relevance of drought in aseasonal tropical rainforests.</title>
        <authorList>
            <person name="Ng K.K.S."/>
            <person name="Kobayashi M.J."/>
            <person name="Fawcett J.A."/>
            <person name="Hatakeyama M."/>
            <person name="Paape T."/>
            <person name="Ng C.H."/>
            <person name="Ang C.C."/>
            <person name="Tnah L.H."/>
            <person name="Lee C.T."/>
            <person name="Nishiyama T."/>
            <person name="Sese J."/>
            <person name="O'Brien M.J."/>
            <person name="Copetti D."/>
            <person name="Mohd Noor M.I."/>
            <person name="Ong R.C."/>
            <person name="Putra M."/>
            <person name="Sireger I.Z."/>
            <person name="Indrioko S."/>
            <person name="Kosugi Y."/>
            <person name="Izuno A."/>
            <person name="Isagi Y."/>
            <person name="Lee S.L."/>
            <person name="Shimizu K.K."/>
        </authorList>
    </citation>
    <scope>NUCLEOTIDE SEQUENCE [LARGE SCALE GENOMIC DNA]</scope>
    <source>
        <strain evidence="2">214</strain>
    </source>
</reference>
<evidence type="ECO:0000313" key="2">
    <source>
        <dbReference type="EMBL" id="GKV02966.1"/>
    </source>
</evidence>
<organism evidence="2 3">
    <name type="scientific">Rubroshorea leprosula</name>
    <dbReference type="NCBI Taxonomy" id="152421"/>
    <lineage>
        <taxon>Eukaryota</taxon>
        <taxon>Viridiplantae</taxon>
        <taxon>Streptophyta</taxon>
        <taxon>Embryophyta</taxon>
        <taxon>Tracheophyta</taxon>
        <taxon>Spermatophyta</taxon>
        <taxon>Magnoliopsida</taxon>
        <taxon>eudicotyledons</taxon>
        <taxon>Gunneridae</taxon>
        <taxon>Pentapetalae</taxon>
        <taxon>rosids</taxon>
        <taxon>malvids</taxon>
        <taxon>Malvales</taxon>
        <taxon>Dipterocarpaceae</taxon>
        <taxon>Rubroshorea</taxon>
    </lineage>
</organism>
<dbReference type="EMBL" id="BPVZ01000019">
    <property type="protein sequence ID" value="GKV02966.1"/>
    <property type="molecule type" value="Genomic_DNA"/>
</dbReference>
<dbReference type="Proteomes" id="UP001054252">
    <property type="component" value="Unassembled WGS sequence"/>
</dbReference>
<gene>
    <name evidence="2" type="ORF">SLEP1_g15338</name>
</gene>
<keyword evidence="3" id="KW-1185">Reference proteome</keyword>
<accession>A0AAV5IT35</accession>
<sequence>MVSFKILPRVSSPGGVFKDLLRHGNYGVGRGGGGGSGGDNGGSGEDGNSESDSNVSQNGVTIGWREGVEADPQFPLKVPDGRTSSIRLFHPGYPFHTEFHILMFYHLLTHTTLASTVFANSPKTHICTATGFDSGLSGTAVSNRLINKAKKIDPESEPPN</sequence>
<protein>
    <submittedName>
        <fullName evidence="2">Uncharacterized protein</fullName>
    </submittedName>
</protein>
<dbReference type="AlphaFoldDB" id="A0AAV5IT35"/>
<evidence type="ECO:0000256" key="1">
    <source>
        <dbReference type="SAM" id="MobiDB-lite"/>
    </source>
</evidence>
<feature type="region of interest" description="Disordered" evidence="1">
    <location>
        <begin position="28"/>
        <end position="66"/>
    </location>
</feature>
<comment type="caution">
    <text evidence="2">The sequence shown here is derived from an EMBL/GenBank/DDBJ whole genome shotgun (WGS) entry which is preliminary data.</text>
</comment>
<name>A0AAV5IT35_9ROSI</name>
<feature type="compositionally biased region" description="Gly residues" evidence="1">
    <location>
        <begin position="28"/>
        <end position="45"/>
    </location>
</feature>
<evidence type="ECO:0000313" key="3">
    <source>
        <dbReference type="Proteomes" id="UP001054252"/>
    </source>
</evidence>
<proteinExistence type="predicted"/>